<keyword evidence="2" id="KW-0680">Restriction system</keyword>
<evidence type="ECO:0000256" key="1">
    <source>
        <dbReference type="ARBA" id="ARBA00010923"/>
    </source>
</evidence>
<accession>A0ABY0JZF7</accession>
<comment type="similarity">
    <text evidence="1">Belongs to the type-I restriction system S methylase family.</text>
</comment>
<evidence type="ECO:0000259" key="5">
    <source>
        <dbReference type="Pfam" id="PF01420"/>
    </source>
</evidence>
<gene>
    <name evidence="6" type="ORF">GA0061075_101149</name>
</gene>
<dbReference type="PANTHER" id="PTHR30408:SF12">
    <property type="entry name" value="TYPE I RESTRICTION ENZYME MJAVIII SPECIFICITY SUBUNIT"/>
    <property type="match status" value="1"/>
</dbReference>
<dbReference type="SUPFAM" id="SSF116734">
    <property type="entry name" value="DNA methylase specificity domain"/>
    <property type="match status" value="1"/>
</dbReference>
<keyword evidence="4" id="KW-0812">Transmembrane</keyword>
<dbReference type="Gene3D" id="3.90.220.20">
    <property type="entry name" value="DNA methylase specificity domains"/>
    <property type="match status" value="1"/>
</dbReference>
<evidence type="ECO:0000313" key="7">
    <source>
        <dbReference type="Proteomes" id="UP000182448"/>
    </source>
</evidence>
<dbReference type="EMBL" id="FMAW01000001">
    <property type="protein sequence ID" value="SCB74130.1"/>
    <property type="molecule type" value="Genomic_DNA"/>
</dbReference>
<reference evidence="6 7" key="1">
    <citation type="submission" date="2016-08" db="EMBL/GenBank/DDBJ databases">
        <authorList>
            <person name="Varghese N."/>
            <person name="Submissions Spin"/>
        </authorList>
    </citation>
    <scope>NUCLEOTIDE SEQUENCE [LARGE SCALE GENOMIC DNA]</scope>
    <source>
        <strain evidence="6 7">R-53116</strain>
    </source>
</reference>
<dbReference type="Proteomes" id="UP000182448">
    <property type="component" value="Unassembled WGS sequence"/>
</dbReference>
<keyword evidence="4" id="KW-1133">Transmembrane helix</keyword>
<keyword evidence="4" id="KW-0472">Membrane</keyword>
<evidence type="ECO:0000256" key="2">
    <source>
        <dbReference type="ARBA" id="ARBA00022747"/>
    </source>
</evidence>
<dbReference type="InterPro" id="IPR052021">
    <property type="entry name" value="Type-I_RS_S_subunit"/>
</dbReference>
<organism evidence="6 7">
    <name type="scientific">Weissella hellenica</name>
    <dbReference type="NCBI Taxonomy" id="46256"/>
    <lineage>
        <taxon>Bacteria</taxon>
        <taxon>Bacillati</taxon>
        <taxon>Bacillota</taxon>
        <taxon>Bacilli</taxon>
        <taxon>Lactobacillales</taxon>
        <taxon>Lactobacillaceae</taxon>
        <taxon>Weissella</taxon>
    </lineage>
</organism>
<evidence type="ECO:0000256" key="3">
    <source>
        <dbReference type="ARBA" id="ARBA00023125"/>
    </source>
</evidence>
<name>A0ABY0JZF7_WEIHE</name>
<protein>
    <submittedName>
        <fullName evidence="6">Type I restriction modification DNA specificity domain-containing protein</fullName>
    </submittedName>
</protein>
<feature type="transmembrane region" description="Helical" evidence="4">
    <location>
        <begin position="154"/>
        <end position="171"/>
    </location>
</feature>
<keyword evidence="3" id="KW-0238">DNA-binding</keyword>
<dbReference type="InterPro" id="IPR044946">
    <property type="entry name" value="Restrct_endonuc_typeI_TRD_sf"/>
</dbReference>
<evidence type="ECO:0000256" key="4">
    <source>
        <dbReference type="SAM" id="Phobius"/>
    </source>
</evidence>
<evidence type="ECO:0000313" key="6">
    <source>
        <dbReference type="EMBL" id="SCB74130.1"/>
    </source>
</evidence>
<comment type="caution">
    <text evidence="6">The sequence shown here is derived from an EMBL/GenBank/DDBJ whole genome shotgun (WGS) entry which is preliminary data.</text>
</comment>
<feature type="domain" description="Type I restriction modification DNA specificity" evidence="5">
    <location>
        <begin position="33"/>
        <end position="150"/>
    </location>
</feature>
<dbReference type="PANTHER" id="PTHR30408">
    <property type="entry name" value="TYPE-1 RESTRICTION ENZYME ECOKI SPECIFICITY PROTEIN"/>
    <property type="match status" value="1"/>
</dbReference>
<dbReference type="InterPro" id="IPR000055">
    <property type="entry name" value="Restrct_endonuc_typeI_TRD"/>
</dbReference>
<sequence length="177" mass="20243">MNYKDVGKVIALRGLNIKNGKIVLNDVKYIDNSDFSKLNRSKLFKNDLLFTYVGTIGEVAIVPVDDRFYLAPNVARIRLNKGDDAHFLGQIIANKTFYNQVIYPLIATSSQPVLSMENIRKFNIILPTLEEEQRLGGIFRKIDNLITVNQRSPPPHYFLVILYLYAVIFTFKQTKSA</sequence>
<keyword evidence="7" id="KW-1185">Reference proteome</keyword>
<dbReference type="Pfam" id="PF01420">
    <property type="entry name" value="Methylase_S"/>
    <property type="match status" value="1"/>
</dbReference>
<proteinExistence type="inferred from homology"/>